<evidence type="ECO:0000256" key="1">
    <source>
        <dbReference type="SAM" id="MobiDB-lite"/>
    </source>
</evidence>
<organism evidence="2 3">
    <name type="scientific">Trichomonas vaginalis (strain ATCC PRA-98 / G3)</name>
    <dbReference type="NCBI Taxonomy" id="412133"/>
    <lineage>
        <taxon>Eukaryota</taxon>
        <taxon>Metamonada</taxon>
        <taxon>Parabasalia</taxon>
        <taxon>Trichomonadida</taxon>
        <taxon>Trichomonadidae</taxon>
        <taxon>Trichomonas</taxon>
    </lineage>
</organism>
<dbReference type="AlphaFoldDB" id="A2G857"/>
<name>A2G857_TRIV3</name>
<dbReference type="OrthoDB" id="10412601at2759"/>
<gene>
    <name evidence="2" type="ORF">TVAG_580290</name>
</gene>
<evidence type="ECO:0000313" key="3">
    <source>
        <dbReference type="Proteomes" id="UP000001542"/>
    </source>
</evidence>
<reference evidence="2" key="2">
    <citation type="journal article" date="2007" name="Science">
        <title>Draft genome sequence of the sexually transmitted pathogen Trichomonas vaginalis.</title>
        <authorList>
            <person name="Carlton J.M."/>
            <person name="Hirt R.P."/>
            <person name="Silva J.C."/>
            <person name="Delcher A.L."/>
            <person name="Schatz M."/>
            <person name="Zhao Q."/>
            <person name="Wortman J.R."/>
            <person name="Bidwell S.L."/>
            <person name="Alsmark U.C.M."/>
            <person name="Besteiro S."/>
            <person name="Sicheritz-Ponten T."/>
            <person name="Noel C.J."/>
            <person name="Dacks J.B."/>
            <person name="Foster P.G."/>
            <person name="Simillion C."/>
            <person name="Van de Peer Y."/>
            <person name="Miranda-Saavedra D."/>
            <person name="Barton G.J."/>
            <person name="Westrop G.D."/>
            <person name="Mueller S."/>
            <person name="Dessi D."/>
            <person name="Fiori P.L."/>
            <person name="Ren Q."/>
            <person name="Paulsen I."/>
            <person name="Zhang H."/>
            <person name="Bastida-Corcuera F.D."/>
            <person name="Simoes-Barbosa A."/>
            <person name="Brown M.T."/>
            <person name="Hayes R.D."/>
            <person name="Mukherjee M."/>
            <person name="Okumura C.Y."/>
            <person name="Schneider R."/>
            <person name="Smith A.J."/>
            <person name="Vanacova S."/>
            <person name="Villalvazo M."/>
            <person name="Haas B.J."/>
            <person name="Pertea M."/>
            <person name="Feldblyum T.V."/>
            <person name="Utterback T.R."/>
            <person name="Shu C.L."/>
            <person name="Osoegawa K."/>
            <person name="de Jong P.J."/>
            <person name="Hrdy I."/>
            <person name="Horvathova L."/>
            <person name="Zubacova Z."/>
            <person name="Dolezal P."/>
            <person name="Malik S.B."/>
            <person name="Logsdon J.M. Jr."/>
            <person name="Henze K."/>
            <person name="Gupta A."/>
            <person name="Wang C.C."/>
            <person name="Dunne R.L."/>
            <person name="Upcroft J.A."/>
            <person name="Upcroft P."/>
            <person name="White O."/>
            <person name="Salzberg S.L."/>
            <person name="Tang P."/>
            <person name="Chiu C.-H."/>
            <person name="Lee Y.-S."/>
            <person name="Embley T.M."/>
            <person name="Coombs G.H."/>
            <person name="Mottram J.C."/>
            <person name="Tachezy J."/>
            <person name="Fraser-Liggett C.M."/>
            <person name="Johnson P.J."/>
        </authorList>
    </citation>
    <scope>NUCLEOTIDE SEQUENCE [LARGE SCALE GENOMIC DNA]</scope>
    <source>
        <strain evidence="2">G3</strain>
    </source>
</reference>
<feature type="region of interest" description="Disordered" evidence="1">
    <location>
        <begin position="454"/>
        <end position="483"/>
    </location>
</feature>
<dbReference type="RefSeq" id="XP_001299589.1">
    <property type="nucleotide sequence ID" value="XM_001299588.1"/>
</dbReference>
<sequence length="483" mass="55477">MFLFSLFIEWKCTDRQCITESGVFHTSLEYGNDSSKKIAIDAIKSVNNYSKIPTFILGPGNGRTNIVTEFKVFNEYIKNTTFYMLGYRGIDSDIKLEDSDIKTLATISESKITDKLLQTIANRTFSKVNVSNFWTPSRALDIVNFMKEEKIQMANVISIGETGSLICHQLLSDYHEYFNRFVIIGSSAPSLVHNETTPRLLGTYRRLCREDPANCPYQNIRWLPYDIPSSVLYAFKVSRERVIFATEHQLRNPKAAATAFDLLQSITDNSKMSYITFNTLPGPELLTYRWLDVAMHLCSTPQDRSFFAPLGLKHVCNYMPQLSNEFNHKFNSPILLVVGELDLPRVQYVSGFYKNNSINSENVEVIFLNKSNSKYDFGRPDIATEISRFLHTGLVNISNINQTQQIVWKDSFSATTFTKWIIGISVFTTLAISAFVMRNGGKEDLSERKERIRQEWARNQPKEPIPDIKISKKQEKQRKDKRD</sequence>
<dbReference type="VEuPathDB" id="TrichDB:TVAGG3_0820090"/>
<dbReference type="EMBL" id="DS114600">
    <property type="protein sequence ID" value="EAX86659.1"/>
    <property type="molecule type" value="Genomic_DNA"/>
</dbReference>
<proteinExistence type="predicted"/>
<evidence type="ECO:0000313" key="2">
    <source>
        <dbReference type="EMBL" id="EAX86659.1"/>
    </source>
</evidence>
<accession>A2G857</accession>
<reference evidence="2" key="1">
    <citation type="submission" date="2006-10" db="EMBL/GenBank/DDBJ databases">
        <authorList>
            <person name="Amadeo P."/>
            <person name="Zhao Q."/>
            <person name="Wortman J."/>
            <person name="Fraser-Liggett C."/>
            <person name="Carlton J."/>
        </authorList>
    </citation>
    <scope>NUCLEOTIDE SEQUENCE</scope>
    <source>
        <strain evidence="2">G3</strain>
    </source>
</reference>
<dbReference type="Proteomes" id="UP000001542">
    <property type="component" value="Unassembled WGS sequence"/>
</dbReference>
<dbReference type="InParanoid" id="A2G857"/>
<dbReference type="KEGG" id="tva:4744305"/>
<protein>
    <submittedName>
        <fullName evidence="2">Uncharacterized protein</fullName>
    </submittedName>
</protein>
<dbReference type="VEuPathDB" id="TrichDB:TVAG_580290"/>
<keyword evidence="3" id="KW-1185">Reference proteome</keyword>